<evidence type="ECO:0000313" key="5">
    <source>
        <dbReference type="Proteomes" id="UP000663203"/>
    </source>
</evidence>
<dbReference type="KEGG" id="hakz:J0X25_09335"/>
<feature type="domain" description="Methylmalonyl-CoA mutase alpha/beta chain catalytic" evidence="3">
    <location>
        <begin position="38"/>
        <end position="558"/>
    </location>
</feature>
<keyword evidence="1" id="KW-0413">Isomerase</keyword>
<dbReference type="SUPFAM" id="SSF51703">
    <property type="entry name" value="Cobalamin (vitamin B12)-dependent enzymes"/>
    <property type="match status" value="1"/>
</dbReference>
<dbReference type="InterPro" id="IPR006099">
    <property type="entry name" value="MeMalonylCoA_mutase_a/b_cat"/>
</dbReference>
<dbReference type="InterPro" id="IPR006098">
    <property type="entry name" value="MMCoA_mutase_a_cat"/>
</dbReference>
<accession>A0A8A2VGH8</accession>
<evidence type="ECO:0000256" key="2">
    <source>
        <dbReference type="SAM" id="MobiDB-lite"/>
    </source>
</evidence>
<reference evidence="4 5" key="1">
    <citation type="submission" date="2021-03" db="EMBL/GenBank/DDBJ databases">
        <title>Haloterrigena longa sp. nov. and Haloterrigena limicola sp. nov., extremely halophilic archaea isolated from a salt lake.</title>
        <authorList>
            <person name="Henglin C."/>
        </authorList>
    </citation>
    <scope>NUCLEOTIDE SEQUENCE [LARGE SCALE GENOMIC DNA]</scope>
    <source>
        <strain evidence="4 5">KZCA68</strain>
    </source>
</reference>
<organism evidence="4 5">
    <name type="scientific">Haloterrigena alkaliphila</name>
    <dbReference type="NCBI Taxonomy" id="2816475"/>
    <lineage>
        <taxon>Archaea</taxon>
        <taxon>Methanobacteriati</taxon>
        <taxon>Methanobacteriota</taxon>
        <taxon>Stenosarchaea group</taxon>
        <taxon>Halobacteria</taxon>
        <taxon>Halobacteriales</taxon>
        <taxon>Natrialbaceae</taxon>
        <taxon>Haloterrigena</taxon>
    </lineage>
</organism>
<dbReference type="PANTHER" id="PTHR48101">
    <property type="entry name" value="METHYLMALONYL-COA MUTASE, MITOCHONDRIAL-RELATED"/>
    <property type="match status" value="1"/>
</dbReference>
<feature type="region of interest" description="Disordered" evidence="2">
    <location>
        <begin position="115"/>
        <end position="134"/>
    </location>
</feature>
<evidence type="ECO:0000313" key="4">
    <source>
        <dbReference type="EMBL" id="QSX01170.1"/>
    </source>
</evidence>
<proteinExistence type="predicted"/>
<name>A0A8A2VGH8_9EURY</name>
<dbReference type="Gene3D" id="3.20.20.240">
    <property type="entry name" value="Methylmalonyl-CoA mutase"/>
    <property type="match status" value="1"/>
</dbReference>
<dbReference type="GO" id="GO:0031419">
    <property type="term" value="F:cobalamin binding"/>
    <property type="evidence" value="ECO:0007669"/>
    <property type="project" value="InterPro"/>
</dbReference>
<protein>
    <submittedName>
        <fullName evidence="4">Methylmalonyl-CoA mutase</fullName>
    </submittedName>
</protein>
<dbReference type="PANTHER" id="PTHR48101:SF1">
    <property type="entry name" value="METHYLMALONYL-COA MUTASE, LARGE SUBUNIT"/>
    <property type="match status" value="1"/>
</dbReference>
<gene>
    <name evidence="4" type="ORF">J0X25_09335</name>
</gene>
<dbReference type="Pfam" id="PF01642">
    <property type="entry name" value="MM_CoA_mutase"/>
    <property type="match status" value="1"/>
</dbReference>
<dbReference type="NCBIfam" id="TIGR00641">
    <property type="entry name" value="acid_CoA_mut_N"/>
    <property type="match status" value="1"/>
</dbReference>
<dbReference type="EMBL" id="CP071462">
    <property type="protein sequence ID" value="QSX01170.1"/>
    <property type="molecule type" value="Genomic_DNA"/>
</dbReference>
<evidence type="ECO:0000259" key="3">
    <source>
        <dbReference type="Pfam" id="PF01642"/>
    </source>
</evidence>
<dbReference type="GO" id="GO:0004494">
    <property type="term" value="F:methylmalonyl-CoA mutase activity"/>
    <property type="evidence" value="ECO:0007669"/>
    <property type="project" value="InterPro"/>
</dbReference>
<dbReference type="AlphaFoldDB" id="A0A8A2VGH8"/>
<dbReference type="Proteomes" id="UP000663203">
    <property type="component" value="Chromosome"/>
</dbReference>
<dbReference type="GeneID" id="63187506"/>
<dbReference type="RefSeq" id="WP_207290884.1">
    <property type="nucleotide sequence ID" value="NZ_CP071462.1"/>
</dbReference>
<sequence>MFDEERLREFLEAKGDWEEGTLGEWLEGHPERKETFETLSGYERERLYTPEDVEDLDYEDDLGFPGEPPFTRGPYPTMYRGRHWTHRQIAGFETAEETNERYKYLLDQGQTGLSTDFDHPTLTGYDSDDEHSEGEVGRIGVAIDTLDDFEDLFEDIPLDEVSSSMTINSPAPILLAFYVALADQRGVDREKLRGTIQNSIFKEFIAQKTYALPPRPNIKLVEDVIEYCTEEVPNWYWANVSGYHTREAGGTAAQEAAFTIGAGMGYIESGIKRGLDPDEFAPRMSFFYVSQTDFFEEIAKFRAVRRIWARIMKDRYGAESDAARRMRYHVQTAGESLTAKQPMVNIARTTIQALAAVLGGCQSLHTNGYDEALSIPSEDAMRIALRTQQVIAHESGVTDTIDPLGGSYYVEKATDEMEERILEYLAEIEEMGEGSMREGMLRGIENGYFEQEIVDSSYKWEKRKAGGDLKKVGVNCYTEGGEDTEIELFQANPETEERQKERLNRVKKERDDELVEKRIDALREAVENDENIMPYLVDAAKAYATEGEMMGVLREKYGTYEDPGVF</sequence>
<dbReference type="InterPro" id="IPR016176">
    <property type="entry name" value="Cbl-dep_enz_cat"/>
</dbReference>
<evidence type="ECO:0000256" key="1">
    <source>
        <dbReference type="ARBA" id="ARBA00023235"/>
    </source>
</evidence>
<keyword evidence="5" id="KW-1185">Reference proteome</keyword>